<feature type="region of interest" description="Disordered" evidence="1">
    <location>
        <begin position="94"/>
        <end position="119"/>
    </location>
</feature>
<gene>
    <name evidence="2" type="ORF">NX794_33150</name>
</gene>
<dbReference type="EMBL" id="JANUGP010000042">
    <property type="protein sequence ID" value="MCS0606020.1"/>
    <property type="molecule type" value="Genomic_DNA"/>
</dbReference>
<accession>A0ABT2BC62</accession>
<dbReference type="Proteomes" id="UP001205612">
    <property type="component" value="Unassembled WGS sequence"/>
</dbReference>
<dbReference type="RefSeq" id="WP_258783383.1">
    <property type="nucleotide sequence ID" value="NZ_JANUGP010000042.1"/>
</dbReference>
<comment type="caution">
    <text evidence="2">The sequence shown here is derived from an EMBL/GenBank/DDBJ whole genome shotgun (WGS) entry which is preliminary data.</text>
</comment>
<dbReference type="Gene3D" id="6.10.180.30">
    <property type="match status" value="1"/>
</dbReference>
<sequence>MPKISGSGSGDPGAKDKGSGAGAVGGSSILGKLIGGGGQAPGGKSKVPAYVGNDLLERLRDTVVALQRNPKVEIPPVSLSAFVEAAIESAVEEAEAQYNDGDRFPARPNAKLKTGPPVG</sequence>
<evidence type="ECO:0000313" key="3">
    <source>
        <dbReference type="Proteomes" id="UP001205612"/>
    </source>
</evidence>
<reference evidence="2 3" key="1">
    <citation type="submission" date="2022-08" db="EMBL/GenBank/DDBJ databases">
        <authorList>
            <person name="Somphong A."/>
            <person name="Phongsopitanun W."/>
        </authorList>
    </citation>
    <scope>NUCLEOTIDE SEQUENCE [LARGE SCALE GENOMIC DNA]</scope>
    <source>
        <strain evidence="2 3">LP11</strain>
    </source>
</reference>
<keyword evidence="3" id="KW-1185">Reference proteome</keyword>
<proteinExistence type="predicted"/>
<name>A0ABT2BC62_9ACTN</name>
<organism evidence="2 3">
    <name type="scientific">Streptomyces pyxinicus</name>
    <dbReference type="NCBI Taxonomy" id="2970331"/>
    <lineage>
        <taxon>Bacteria</taxon>
        <taxon>Bacillati</taxon>
        <taxon>Actinomycetota</taxon>
        <taxon>Actinomycetes</taxon>
        <taxon>Kitasatosporales</taxon>
        <taxon>Streptomycetaceae</taxon>
        <taxon>Streptomyces</taxon>
    </lineage>
</organism>
<feature type="region of interest" description="Disordered" evidence="1">
    <location>
        <begin position="1"/>
        <end position="22"/>
    </location>
</feature>
<evidence type="ECO:0000256" key="1">
    <source>
        <dbReference type="SAM" id="MobiDB-lite"/>
    </source>
</evidence>
<evidence type="ECO:0000313" key="2">
    <source>
        <dbReference type="EMBL" id="MCS0606020.1"/>
    </source>
</evidence>
<protein>
    <submittedName>
        <fullName evidence="2">Uncharacterized protein</fullName>
    </submittedName>
</protein>